<feature type="compositionally biased region" description="Basic and acidic residues" evidence="1">
    <location>
        <begin position="18"/>
        <end position="38"/>
    </location>
</feature>
<accession>A0AAU9MYW0</accession>
<dbReference type="InterPro" id="IPR032675">
    <property type="entry name" value="LRR_dom_sf"/>
</dbReference>
<dbReference type="Gene3D" id="3.80.10.10">
    <property type="entry name" value="Ribonuclease Inhibitor"/>
    <property type="match status" value="1"/>
</dbReference>
<organism evidence="2 3">
    <name type="scientific">Lactuca virosa</name>
    <dbReference type="NCBI Taxonomy" id="75947"/>
    <lineage>
        <taxon>Eukaryota</taxon>
        <taxon>Viridiplantae</taxon>
        <taxon>Streptophyta</taxon>
        <taxon>Embryophyta</taxon>
        <taxon>Tracheophyta</taxon>
        <taxon>Spermatophyta</taxon>
        <taxon>Magnoliopsida</taxon>
        <taxon>eudicotyledons</taxon>
        <taxon>Gunneridae</taxon>
        <taxon>Pentapetalae</taxon>
        <taxon>asterids</taxon>
        <taxon>campanulids</taxon>
        <taxon>Asterales</taxon>
        <taxon>Asteraceae</taxon>
        <taxon>Cichorioideae</taxon>
        <taxon>Cichorieae</taxon>
        <taxon>Lactucinae</taxon>
        <taxon>Lactuca</taxon>
    </lineage>
</organism>
<evidence type="ECO:0000313" key="2">
    <source>
        <dbReference type="EMBL" id="CAH1431234.1"/>
    </source>
</evidence>
<dbReference type="Proteomes" id="UP001157418">
    <property type="component" value="Unassembled WGS sequence"/>
</dbReference>
<feature type="region of interest" description="Disordered" evidence="1">
    <location>
        <begin position="16"/>
        <end position="38"/>
    </location>
</feature>
<comment type="caution">
    <text evidence="2">The sequence shown here is derived from an EMBL/GenBank/DDBJ whole genome shotgun (WGS) entry which is preliminary data.</text>
</comment>
<reference evidence="2 3" key="1">
    <citation type="submission" date="2022-01" db="EMBL/GenBank/DDBJ databases">
        <authorList>
            <person name="Xiong W."/>
            <person name="Schranz E."/>
        </authorList>
    </citation>
    <scope>NUCLEOTIDE SEQUENCE [LARGE SCALE GENOMIC DNA]</scope>
</reference>
<dbReference type="SUPFAM" id="SSF52047">
    <property type="entry name" value="RNI-like"/>
    <property type="match status" value="1"/>
</dbReference>
<evidence type="ECO:0000256" key="1">
    <source>
        <dbReference type="SAM" id="MobiDB-lite"/>
    </source>
</evidence>
<evidence type="ECO:0000313" key="3">
    <source>
        <dbReference type="Proteomes" id="UP001157418"/>
    </source>
</evidence>
<dbReference type="AlphaFoldDB" id="A0AAU9MYW0"/>
<protein>
    <submittedName>
        <fullName evidence="2">Uncharacterized protein</fullName>
    </submittedName>
</protein>
<gene>
    <name evidence="2" type="ORF">LVIROSA_LOCUS17959</name>
</gene>
<sequence length="242" mass="26777">MDAKDILGIPKISLPIPQEKKSRPQKDSQRKPDGISRLGRYDGLKFPTCNEFVLNCPNITTLALKGFKLHDYKARMLVKGLQKLKHIDLSTSYSFTGSFLKNLSANGGGDNLEVMILRDCMHLKEIEVERFMAAVLAGEFKHLKHLDISNGEGLACEGDWYNRCYSASFIPIKEVLEQRPDFCLVLYHVLGAIPSDQGSVGPALTELCLGLQSEEVAPGRVRVLALILKLFSTSNAVASLTK</sequence>
<proteinExistence type="predicted"/>
<keyword evidence="3" id="KW-1185">Reference proteome</keyword>
<name>A0AAU9MYW0_9ASTR</name>
<dbReference type="EMBL" id="CAKMRJ010003334">
    <property type="protein sequence ID" value="CAH1431234.1"/>
    <property type="molecule type" value="Genomic_DNA"/>
</dbReference>